<reference evidence="2" key="1">
    <citation type="submission" date="2016-11" db="UniProtKB">
        <authorList>
            <consortium name="WormBaseParasite"/>
        </authorList>
    </citation>
    <scope>IDENTIFICATION</scope>
</reference>
<keyword evidence="1" id="KW-1185">Reference proteome</keyword>
<evidence type="ECO:0000313" key="2">
    <source>
        <dbReference type="WBParaSite" id="Hba_12691"/>
    </source>
</evidence>
<proteinExistence type="predicted"/>
<dbReference type="AlphaFoldDB" id="A0A1I7X5F2"/>
<protein>
    <submittedName>
        <fullName evidence="2">Uncharacterized protein</fullName>
    </submittedName>
</protein>
<dbReference type="Proteomes" id="UP000095283">
    <property type="component" value="Unplaced"/>
</dbReference>
<dbReference type="WBParaSite" id="Hba_12691">
    <property type="protein sequence ID" value="Hba_12691"/>
    <property type="gene ID" value="Hba_12691"/>
</dbReference>
<name>A0A1I7X5F2_HETBA</name>
<organism evidence="1 2">
    <name type="scientific">Heterorhabditis bacteriophora</name>
    <name type="common">Entomopathogenic nematode worm</name>
    <dbReference type="NCBI Taxonomy" id="37862"/>
    <lineage>
        <taxon>Eukaryota</taxon>
        <taxon>Metazoa</taxon>
        <taxon>Ecdysozoa</taxon>
        <taxon>Nematoda</taxon>
        <taxon>Chromadorea</taxon>
        <taxon>Rhabditida</taxon>
        <taxon>Rhabditina</taxon>
        <taxon>Rhabditomorpha</taxon>
        <taxon>Strongyloidea</taxon>
        <taxon>Heterorhabditidae</taxon>
        <taxon>Heterorhabditis</taxon>
    </lineage>
</organism>
<sequence length="91" mass="10454">MRLCKLKSNYPAFAKDKRFLHWLPIKKTIKISSRIPEISKHKVFVAILTMNESSGFIIIRVLPVSYFVCVVHSSKIDTHQLISIVLGDFIP</sequence>
<accession>A0A1I7X5F2</accession>
<evidence type="ECO:0000313" key="1">
    <source>
        <dbReference type="Proteomes" id="UP000095283"/>
    </source>
</evidence>